<dbReference type="InterPro" id="IPR040480">
    <property type="entry name" value="DnaT_DNA_bind"/>
</dbReference>
<reference evidence="3 4" key="1">
    <citation type="submission" date="2018-06" db="EMBL/GenBank/DDBJ databases">
        <authorList>
            <consortium name="Pathogen Informatics"/>
            <person name="Doyle S."/>
        </authorList>
    </citation>
    <scope>NUCLEOTIDE SEQUENCE [LARGE SCALE GENOMIC DNA]</scope>
    <source>
        <strain evidence="3 4">NCTC9177</strain>
    </source>
</reference>
<dbReference type="Pfam" id="PF13730">
    <property type="entry name" value="HTH_36"/>
    <property type="match status" value="1"/>
</dbReference>
<organism evidence="3 4">
    <name type="scientific">Klebsiella variicola</name>
    <dbReference type="NCBI Taxonomy" id="244366"/>
    <lineage>
        <taxon>Bacteria</taxon>
        <taxon>Pseudomonadati</taxon>
        <taxon>Pseudomonadota</taxon>
        <taxon>Gammaproteobacteria</taxon>
        <taxon>Enterobacterales</taxon>
        <taxon>Enterobacteriaceae</taxon>
        <taxon>Klebsiella/Raoultella group</taxon>
        <taxon>Klebsiella</taxon>
        <taxon>Klebsiella pneumoniae complex</taxon>
    </lineage>
</organism>
<sequence>MSIDAMRWAKKVKTGKSSAKAVLTWMADMCGADLCAFPSIPALAEATELDKKTVQSSLQYLISIGLIEDTGERRGKTKQIPVYRLLGVEESVAEIEHTQKREHYQKRDRLNIPENGVVTAEKAPENGTVSCTQNNQTIPFFPSNDPKNGIRNLPEEPKDITPTHRALVEPVVPDYPNQPGIVPDETQAFGKFAMYFGWKPSEDFPRLATIWGMPLRPGINHAAELSSFIAYWQAEGRAFHQVQWEQKLARHLNRAEVRQKKPVNGVTIMWESEQSQQHPELFNRFEPPVSNGCELQEQTAVETAWRLWEVMGEIFSNRWILKNGEEPSELWIAQIGSMSETQITLVCRQCMERCAAGSTWPPDLAEFVALVSSSGANPFNLTSEAVMAEYKRWRNESYRYSGSDKYPWKQDVLYHICIEMRRTGVERNLTEGELKKLAENLLTKWSKHLDNGFSIPPIRRQLAAPRHAAGPTPAQILMEEYKRRKAAGLTK</sequence>
<comment type="caution">
    <text evidence="3">The sequence shown here is derived from an EMBL/GenBank/DDBJ whole genome shotgun (WGS) entry which is preliminary data.</text>
</comment>
<accession>A0A7H4MSJ7</accession>
<dbReference type="Proteomes" id="UP000254545">
    <property type="component" value="Unassembled WGS sequence"/>
</dbReference>
<feature type="compositionally biased region" description="Polar residues" evidence="1">
    <location>
        <begin position="127"/>
        <end position="138"/>
    </location>
</feature>
<protein>
    <submittedName>
        <fullName evidence="3">Primosomal protein I</fullName>
    </submittedName>
</protein>
<gene>
    <name evidence="3" type="primary">dnaT_3</name>
    <name evidence="3" type="ORF">NCTC9177_07273</name>
</gene>
<feature type="domain" description="DnaT DNA-binding" evidence="2">
    <location>
        <begin position="192"/>
        <end position="261"/>
    </location>
</feature>
<dbReference type="Gene3D" id="1.10.10.10">
    <property type="entry name" value="Winged helix-like DNA-binding domain superfamily/Winged helix DNA-binding domain"/>
    <property type="match status" value="1"/>
</dbReference>
<dbReference type="AlphaFoldDB" id="A0A7H4MSJ7"/>
<dbReference type="InterPro" id="IPR009731">
    <property type="entry name" value="P-like"/>
</dbReference>
<name>A0A7H4MSJ7_KLEVA</name>
<evidence type="ECO:0000313" key="4">
    <source>
        <dbReference type="Proteomes" id="UP000254545"/>
    </source>
</evidence>
<feature type="region of interest" description="Disordered" evidence="1">
    <location>
        <begin position="124"/>
        <end position="147"/>
    </location>
</feature>
<evidence type="ECO:0000259" key="2">
    <source>
        <dbReference type="Pfam" id="PF17948"/>
    </source>
</evidence>
<evidence type="ECO:0000313" key="3">
    <source>
        <dbReference type="EMBL" id="STS93297.1"/>
    </source>
</evidence>
<dbReference type="Pfam" id="PF17948">
    <property type="entry name" value="DnaT"/>
    <property type="match status" value="1"/>
</dbReference>
<dbReference type="Gene3D" id="1.10.8.1180">
    <property type="match status" value="1"/>
</dbReference>
<evidence type="ECO:0000256" key="1">
    <source>
        <dbReference type="SAM" id="MobiDB-lite"/>
    </source>
</evidence>
<dbReference type="InterPro" id="IPR036388">
    <property type="entry name" value="WH-like_DNA-bd_sf"/>
</dbReference>
<dbReference type="EMBL" id="UGKR01000003">
    <property type="protein sequence ID" value="STS93297.1"/>
    <property type="molecule type" value="Genomic_DNA"/>
</dbReference>
<proteinExistence type="predicted"/>
<dbReference type="GO" id="GO:0006270">
    <property type="term" value="P:DNA replication initiation"/>
    <property type="evidence" value="ECO:0007669"/>
    <property type="project" value="InterPro"/>
</dbReference>
<dbReference type="Pfam" id="PF06992">
    <property type="entry name" value="Phage_lambda_P"/>
    <property type="match status" value="1"/>
</dbReference>